<feature type="region of interest" description="Disordered" evidence="1">
    <location>
        <begin position="54"/>
        <end position="83"/>
    </location>
</feature>
<dbReference type="Proteomes" id="UP001589789">
    <property type="component" value="Unassembled WGS sequence"/>
</dbReference>
<evidence type="ECO:0000256" key="2">
    <source>
        <dbReference type="SAM" id="SignalP"/>
    </source>
</evidence>
<gene>
    <name evidence="3" type="ORF">ACFFIC_17280</name>
</gene>
<dbReference type="InterPro" id="IPR051470">
    <property type="entry name" value="Thiol:disulfide_interchange"/>
</dbReference>
<sequence>MKRILLATCIASLPAYVMANPLCGMSVSMEGPPAAAAPPLLALPRPVQGTVQVVGPSSSAEAAAAPAAQPPRAEAAPPPPPEVPVLRHVAASGASIQELGERGGLRMVVARSGAEFMLLSVAPSGEAMVAGIPADLSVARLREVGGAGVTELGERHGLLGFLVRSGDAFQVFYAAPNGERVIPGVMWDATGKNLTREQVSAIEGAIPTVTIGDVPSTAAPAAATTARPAAPTTVRVAAAVPSRWALAIAERTAAGSVGNPSAPHVWMFADPQCGYSVQAMQRLQPLVASGRVRVSVVPIAILDHQNAGRSTSDSLAMLSRPADQMVQAWSRGDLRTPPTPDAAARLQGNMEAAQSIGLRGTPTLVWRRADGSEGRQDGMPSDIDALVSSMQGG</sequence>
<dbReference type="RefSeq" id="WP_377052579.1">
    <property type="nucleotide sequence ID" value="NZ_JBHLVZ010000059.1"/>
</dbReference>
<keyword evidence="4" id="KW-1185">Reference proteome</keyword>
<dbReference type="SUPFAM" id="SSF54423">
    <property type="entry name" value="DsbC/DsbG N-terminal domain-like"/>
    <property type="match status" value="1"/>
</dbReference>
<dbReference type="PANTHER" id="PTHR35272">
    <property type="entry name" value="THIOL:DISULFIDE INTERCHANGE PROTEIN DSBC-RELATED"/>
    <property type="match status" value="1"/>
</dbReference>
<feature type="compositionally biased region" description="Low complexity" evidence="1">
    <location>
        <begin position="56"/>
        <end position="75"/>
    </location>
</feature>
<comment type="caution">
    <text evidence="3">The sequence shown here is derived from an EMBL/GenBank/DDBJ whole genome shotgun (WGS) entry which is preliminary data.</text>
</comment>
<evidence type="ECO:0008006" key="5">
    <source>
        <dbReference type="Google" id="ProtNLM"/>
    </source>
</evidence>
<accession>A0ABV6IXD5</accession>
<dbReference type="Gene3D" id="3.40.30.10">
    <property type="entry name" value="Glutaredoxin"/>
    <property type="match status" value="1"/>
</dbReference>
<proteinExistence type="predicted"/>
<dbReference type="InterPro" id="IPR009094">
    <property type="entry name" value="DiS-bond_isomerase_DsbC/G_N_sf"/>
</dbReference>
<protein>
    <recommendedName>
        <fullName evidence="5">Thioredoxin-like fold domain-containing protein</fullName>
    </recommendedName>
</protein>
<dbReference type="PANTHER" id="PTHR35272:SF3">
    <property type="entry name" value="THIOL:DISULFIDE INTERCHANGE PROTEIN DSBC"/>
    <property type="match status" value="1"/>
</dbReference>
<keyword evidence="2" id="KW-0732">Signal</keyword>
<reference evidence="3 4" key="1">
    <citation type="submission" date="2024-09" db="EMBL/GenBank/DDBJ databases">
        <authorList>
            <person name="Sun Q."/>
            <person name="Mori K."/>
        </authorList>
    </citation>
    <scope>NUCLEOTIDE SEQUENCE [LARGE SCALE GENOMIC DNA]</scope>
    <source>
        <strain evidence="3 4">CCM 7468</strain>
    </source>
</reference>
<dbReference type="SUPFAM" id="SSF52833">
    <property type="entry name" value="Thioredoxin-like"/>
    <property type="match status" value="1"/>
</dbReference>
<organism evidence="3 4">
    <name type="scientific">Muricoccus vinaceus</name>
    <dbReference type="NCBI Taxonomy" id="424704"/>
    <lineage>
        <taxon>Bacteria</taxon>
        <taxon>Pseudomonadati</taxon>
        <taxon>Pseudomonadota</taxon>
        <taxon>Alphaproteobacteria</taxon>
        <taxon>Acetobacterales</taxon>
        <taxon>Roseomonadaceae</taxon>
        <taxon>Muricoccus</taxon>
    </lineage>
</organism>
<name>A0ABV6IXD5_9PROT</name>
<feature type="chain" id="PRO_5046287218" description="Thioredoxin-like fold domain-containing protein" evidence="2">
    <location>
        <begin position="20"/>
        <end position="393"/>
    </location>
</feature>
<evidence type="ECO:0000313" key="3">
    <source>
        <dbReference type="EMBL" id="MFC0387283.1"/>
    </source>
</evidence>
<dbReference type="EMBL" id="JBHLVZ010000059">
    <property type="protein sequence ID" value="MFC0387283.1"/>
    <property type="molecule type" value="Genomic_DNA"/>
</dbReference>
<feature type="region of interest" description="Disordered" evidence="1">
    <location>
        <begin position="370"/>
        <end position="393"/>
    </location>
</feature>
<evidence type="ECO:0000313" key="4">
    <source>
        <dbReference type="Proteomes" id="UP001589789"/>
    </source>
</evidence>
<feature type="signal peptide" evidence="2">
    <location>
        <begin position="1"/>
        <end position="19"/>
    </location>
</feature>
<dbReference type="InterPro" id="IPR036249">
    <property type="entry name" value="Thioredoxin-like_sf"/>
</dbReference>
<dbReference type="Gene3D" id="3.10.450.70">
    <property type="entry name" value="Disulphide bond isomerase, DsbC/G, N-terminal"/>
    <property type="match status" value="1"/>
</dbReference>
<evidence type="ECO:0000256" key="1">
    <source>
        <dbReference type="SAM" id="MobiDB-lite"/>
    </source>
</evidence>